<organism evidence="1">
    <name type="scientific">uncultured Caudovirales phage</name>
    <dbReference type="NCBI Taxonomy" id="2100421"/>
    <lineage>
        <taxon>Viruses</taxon>
        <taxon>Duplodnaviria</taxon>
        <taxon>Heunggongvirae</taxon>
        <taxon>Uroviricota</taxon>
        <taxon>Caudoviricetes</taxon>
        <taxon>Peduoviridae</taxon>
        <taxon>Maltschvirus</taxon>
        <taxon>Maltschvirus maltsch</taxon>
    </lineage>
</organism>
<dbReference type="EMBL" id="LR798225">
    <property type="protein sequence ID" value="CAB5194889.1"/>
    <property type="molecule type" value="Genomic_DNA"/>
</dbReference>
<protein>
    <submittedName>
        <fullName evidence="1">Uncharacterized protein</fullName>
    </submittedName>
</protein>
<gene>
    <name evidence="1" type="ORF">UFOVP172_36</name>
</gene>
<evidence type="ECO:0000313" key="1">
    <source>
        <dbReference type="EMBL" id="CAB5194889.1"/>
    </source>
</evidence>
<name>A0A6J7WBX9_9CAUD</name>
<reference evidence="1" key="1">
    <citation type="submission" date="2020-05" db="EMBL/GenBank/DDBJ databases">
        <authorList>
            <person name="Chiriac C."/>
            <person name="Salcher M."/>
            <person name="Ghai R."/>
            <person name="Kavagutti S V."/>
        </authorList>
    </citation>
    <scope>NUCLEOTIDE SEQUENCE</scope>
</reference>
<accession>A0A6J7WBX9</accession>
<sequence>MNKIDLIIDALENWQHSCLELGRCSSELGLATKALAAARELKALKPVGYMDSKGVLFNHTTHPNLNIPLYALTGETK</sequence>
<proteinExistence type="predicted"/>